<protein>
    <submittedName>
        <fullName evidence="2">Uncharacterized protein</fullName>
    </submittedName>
</protein>
<keyword evidence="1" id="KW-0472">Membrane</keyword>
<evidence type="ECO:0000256" key="1">
    <source>
        <dbReference type="SAM" id="Phobius"/>
    </source>
</evidence>
<dbReference type="Proteomes" id="UP000034498">
    <property type="component" value="Unassembled WGS sequence"/>
</dbReference>
<feature type="transmembrane region" description="Helical" evidence="1">
    <location>
        <begin position="36"/>
        <end position="58"/>
    </location>
</feature>
<comment type="caution">
    <text evidence="2">The sequence shown here is derived from an EMBL/GenBank/DDBJ whole genome shotgun (WGS) entry which is preliminary data.</text>
</comment>
<accession>A0A0G0K6C4</accession>
<feature type="transmembrane region" description="Helical" evidence="1">
    <location>
        <begin position="6"/>
        <end position="24"/>
    </location>
</feature>
<organism evidence="2 3">
    <name type="scientific">Berkelbacteria bacterium GW2011_GWB1_38_5</name>
    <dbReference type="NCBI Taxonomy" id="1618336"/>
    <lineage>
        <taxon>Bacteria</taxon>
        <taxon>Candidatus Berkelbacteria</taxon>
    </lineage>
</organism>
<proteinExistence type="predicted"/>
<dbReference type="AlphaFoldDB" id="A0A0G0K6C4"/>
<dbReference type="STRING" id="1618336.US94_C0006G0017"/>
<gene>
    <name evidence="2" type="ORF">US94_C0006G0017</name>
</gene>
<keyword evidence="1" id="KW-0812">Transmembrane</keyword>
<dbReference type="EMBL" id="LBUX01000006">
    <property type="protein sequence ID" value="KKQ74382.1"/>
    <property type="molecule type" value="Genomic_DNA"/>
</dbReference>
<reference evidence="2 3" key="1">
    <citation type="journal article" date="2015" name="Nature">
        <title>rRNA introns, odd ribosomes, and small enigmatic genomes across a large radiation of phyla.</title>
        <authorList>
            <person name="Brown C.T."/>
            <person name="Hug L.A."/>
            <person name="Thomas B.C."/>
            <person name="Sharon I."/>
            <person name="Castelle C.J."/>
            <person name="Singh A."/>
            <person name="Wilkins M.J."/>
            <person name="Williams K.H."/>
            <person name="Banfield J.F."/>
        </authorList>
    </citation>
    <scope>NUCLEOTIDE SEQUENCE [LARGE SCALE GENOMIC DNA]</scope>
</reference>
<evidence type="ECO:0000313" key="3">
    <source>
        <dbReference type="Proteomes" id="UP000034498"/>
    </source>
</evidence>
<evidence type="ECO:0000313" key="2">
    <source>
        <dbReference type="EMBL" id="KKQ74382.1"/>
    </source>
</evidence>
<keyword evidence="1" id="KW-1133">Transmembrane helix</keyword>
<name>A0A0G0K6C4_9BACT</name>
<sequence length="73" mass="8739">MYLFLIFWLLFLLIYSAFNIYGIYRVIKMRIKGDKIPLAILVYLIFIGAVIFITFTIISQLDWGKNLQELLRF</sequence>